<dbReference type="Gene3D" id="3.40.50.1820">
    <property type="entry name" value="alpha/beta hydrolase"/>
    <property type="match status" value="1"/>
</dbReference>
<evidence type="ECO:0000259" key="4">
    <source>
        <dbReference type="Pfam" id="PF04083"/>
    </source>
</evidence>
<protein>
    <recommendedName>
        <fullName evidence="7">Triacylglycerol lipase</fullName>
    </recommendedName>
</protein>
<feature type="domain" description="Partial AB-hydrolase lipase" evidence="4">
    <location>
        <begin position="70"/>
        <end position="108"/>
    </location>
</feature>
<evidence type="ECO:0000256" key="2">
    <source>
        <dbReference type="ARBA" id="ARBA00023098"/>
    </source>
</evidence>
<dbReference type="AlphaFoldDB" id="A0AAN7DGT9"/>
<feature type="domain" description="AB hydrolase-1" evidence="3">
    <location>
        <begin position="149"/>
        <end position="287"/>
    </location>
</feature>
<dbReference type="PANTHER" id="PTHR11005">
    <property type="entry name" value="LYSOSOMAL ACID LIPASE-RELATED"/>
    <property type="match status" value="1"/>
</dbReference>
<sequence length="508" mass="58607">MFIRPLTSIPSLVFTVLIFWAESIVRLIVTFTPKFIIVSADSAVRFVFPWLSDSVKSPRVSPLEFASTFEEMINYWNYDYEEHFVRTHDHYLLCLHRIKQQADEQQQQRVTQRRMNSNASDEILKKGATIINQMHRFKKNTNSTYQGRPVVLLYHGLTLTSEVWISNIKENRNLALYLTERGYDVWMGNARGNKYSQSHLSRNPKNADFWDFSINEFAMFDMPDTIDYILRKTGAPDLTYIGFSQGTAQAFGCLSINPDMNDKVNLFIAMAPAASPKGFSHPLLDGFVKAAPSIIYCLLGRKIFLKSVIFWQRIISPPIFVKLIDGAVHFLFGWHCNNMSRDQKLVSYQHLFSMTSVKSIVHWFQIISSGRFQMYDETPSMLPWSTVNTVIDHLPPKFPTRQITTPIAIFYGSGDTLVDFDILKSNLPPLSYIKSIDGWEHMDFLWAHGLEKKVYPDILRLLEHFNSPPHVFHDIEEKVPLKIKYINIERAATVIPNNMKVSTIAVSE</sequence>
<dbReference type="EMBL" id="JASEJX010000014">
    <property type="protein sequence ID" value="KAK4516783.1"/>
    <property type="molecule type" value="Genomic_DNA"/>
</dbReference>
<evidence type="ECO:0008006" key="7">
    <source>
        <dbReference type="Google" id="ProtNLM"/>
    </source>
</evidence>
<evidence type="ECO:0000256" key="1">
    <source>
        <dbReference type="ARBA" id="ARBA00022963"/>
    </source>
</evidence>
<keyword evidence="6" id="KW-1185">Reference proteome</keyword>
<accession>A0AAN7DGT9</accession>
<evidence type="ECO:0000313" key="6">
    <source>
        <dbReference type="Proteomes" id="UP001304243"/>
    </source>
</evidence>
<name>A0AAN7DGT9_9FUNG</name>
<evidence type="ECO:0000259" key="3">
    <source>
        <dbReference type="Pfam" id="PF00561"/>
    </source>
</evidence>
<gene>
    <name evidence="5" type="ORF">ATC70_011761</name>
</gene>
<dbReference type="Proteomes" id="UP001304243">
    <property type="component" value="Unassembled WGS sequence"/>
</dbReference>
<evidence type="ECO:0000313" key="5">
    <source>
        <dbReference type="EMBL" id="KAK4516783.1"/>
    </source>
</evidence>
<dbReference type="GO" id="GO:0016042">
    <property type="term" value="P:lipid catabolic process"/>
    <property type="evidence" value="ECO:0007669"/>
    <property type="project" value="UniProtKB-KW"/>
</dbReference>
<dbReference type="Pfam" id="PF04083">
    <property type="entry name" value="Abhydro_lipase"/>
    <property type="match status" value="1"/>
</dbReference>
<keyword evidence="2" id="KW-0443">Lipid metabolism</keyword>
<reference evidence="5 6" key="1">
    <citation type="submission" date="2022-11" db="EMBL/GenBank/DDBJ databases">
        <title>Mucor velutinosus strain NIH1002 WGS.</title>
        <authorList>
            <person name="Subramanian P."/>
            <person name="Mullikin J.C."/>
            <person name="Segre J.A."/>
            <person name="Zelazny A.M."/>
        </authorList>
    </citation>
    <scope>NUCLEOTIDE SEQUENCE [LARGE SCALE GENOMIC DNA]</scope>
    <source>
        <strain evidence="5 6">NIH1002</strain>
    </source>
</reference>
<organism evidence="5 6">
    <name type="scientific">Mucor velutinosus</name>
    <dbReference type="NCBI Taxonomy" id="708070"/>
    <lineage>
        <taxon>Eukaryota</taxon>
        <taxon>Fungi</taxon>
        <taxon>Fungi incertae sedis</taxon>
        <taxon>Mucoromycota</taxon>
        <taxon>Mucoromycotina</taxon>
        <taxon>Mucoromycetes</taxon>
        <taxon>Mucorales</taxon>
        <taxon>Mucorineae</taxon>
        <taxon>Mucoraceae</taxon>
        <taxon>Mucor</taxon>
    </lineage>
</organism>
<proteinExistence type="predicted"/>
<dbReference type="InterPro" id="IPR000073">
    <property type="entry name" value="AB_hydrolase_1"/>
</dbReference>
<dbReference type="GeneID" id="89955447"/>
<dbReference type="SUPFAM" id="SSF53474">
    <property type="entry name" value="alpha/beta-Hydrolases"/>
    <property type="match status" value="1"/>
</dbReference>
<dbReference type="RefSeq" id="XP_064683449.1">
    <property type="nucleotide sequence ID" value="XM_064830947.1"/>
</dbReference>
<keyword evidence="1" id="KW-0442">Lipid degradation</keyword>
<comment type="caution">
    <text evidence="5">The sequence shown here is derived from an EMBL/GenBank/DDBJ whole genome shotgun (WGS) entry which is preliminary data.</text>
</comment>
<dbReference type="InterPro" id="IPR029058">
    <property type="entry name" value="AB_hydrolase_fold"/>
</dbReference>
<dbReference type="Pfam" id="PF00561">
    <property type="entry name" value="Abhydrolase_1"/>
    <property type="match status" value="1"/>
</dbReference>
<dbReference type="InterPro" id="IPR006693">
    <property type="entry name" value="AB_hydrolase_lipase"/>
</dbReference>